<feature type="transmembrane region" description="Helical" evidence="1">
    <location>
        <begin position="118"/>
        <end position="141"/>
    </location>
</feature>
<evidence type="ECO:0000313" key="3">
    <source>
        <dbReference type="Proteomes" id="UP000823046"/>
    </source>
</evidence>
<protein>
    <submittedName>
        <fullName evidence="2">Uncharacterized protein</fullName>
    </submittedName>
</protein>
<feature type="transmembrane region" description="Helical" evidence="1">
    <location>
        <begin position="342"/>
        <end position="362"/>
    </location>
</feature>
<reference evidence="2 3" key="1">
    <citation type="journal article" date="2020" name="bioRxiv">
        <title>Metabolic contributions of an alphaproteobacterial endosymbiont in the apicomplexan Cardiosporidium cionae.</title>
        <authorList>
            <person name="Hunter E.S."/>
            <person name="Paight C.J."/>
            <person name="Lane C.E."/>
        </authorList>
    </citation>
    <scope>NUCLEOTIDE SEQUENCE [LARGE SCALE GENOMIC DNA]</scope>
    <source>
        <strain evidence="2">ESH_2018</strain>
    </source>
</reference>
<feature type="transmembrane region" description="Helical" evidence="1">
    <location>
        <begin position="147"/>
        <end position="167"/>
    </location>
</feature>
<dbReference type="Proteomes" id="UP000823046">
    <property type="component" value="Unassembled WGS sequence"/>
</dbReference>
<evidence type="ECO:0000256" key="1">
    <source>
        <dbReference type="SAM" id="Phobius"/>
    </source>
</evidence>
<proteinExistence type="predicted"/>
<dbReference type="PANTHER" id="PTHR23525:SF1">
    <property type="entry name" value="NODULIN-LIKE DOMAIN-CONTAINING PROTEIN"/>
    <property type="match status" value="1"/>
</dbReference>
<accession>A0ABQ7J3Z0</accession>
<comment type="caution">
    <text evidence="2">The sequence shown here is derived from an EMBL/GenBank/DDBJ whole genome shotgun (WGS) entry which is preliminary data.</text>
</comment>
<evidence type="ECO:0000313" key="2">
    <source>
        <dbReference type="EMBL" id="KAF8817800.1"/>
    </source>
</evidence>
<organism evidence="2 3">
    <name type="scientific">Cardiosporidium cionae</name>
    <dbReference type="NCBI Taxonomy" id="476202"/>
    <lineage>
        <taxon>Eukaryota</taxon>
        <taxon>Sar</taxon>
        <taxon>Alveolata</taxon>
        <taxon>Apicomplexa</taxon>
        <taxon>Aconoidasida</taxon>
        <taxon>Nephromycida</taxon>
        <taxon>Cardiosporidium</taxon>
    </lineage>
</organism>
<keyword evidence="1" id="KW-0812">Transmembrane</keyword>
<keyword evidence="1" id="KW-1133">Transmembrane helix</keyword>
<gene>
    <name evidence="2" type="ORF">IE077_001187</name>
</gene>
<keyword evidence="1" id="KW-0472">Membrane</keyword>
<name>A0ABQ7J3Z0_9APIC</name>
<feature type="transmembrane region" description="Helical" evidence="1">
    <location>
        <begin position="374"/>
        <end position="394"/>
    </location>
</feature>
<keyword evidence="3" id="KW-1185">Reference proteome</keyword>
<feature type="transmembrane region" description="Helical" evidence="1">
    <location>
        <begin position="285"/>
        <end position="308"/>
    </location>
</feature>
<feature type="non-terminal residue" evidence="2">
    <location>
        <position position="412"/>
    </location>
</feature>
<dbReference type="EMBL" id="JADAQX010001450">
    <property type="protein sequence ID" value="KAF8817800.1"/>
    <property type="molecule type" value="Genomic_DNA"/>
</dbReference>
<sequence length="412" mass="46467">MMIMKLRYEEMPSYFPLAARNTRTNLVCSAYDVRKYMLEWRCNSVDEYTRNDCSAAERLKRVRAFHFTDFLGAFATSIAETSNLYLHSVTVLRSGFCEFYLSNSRSDRNTRKHCVSCFWLYCFYVEIASSVPTVTLLRAFVCPWDFPLSRLLLCFLGLIWEAIFGNLSRVGESKAKTKLIASIITADELRMNENTYHSLSISSPNEGGLPSDAAVSDRSTSQSYFFPSILSSQRDTSTSYEDKTRYRNIYVTLVSVGILGLFVSIAVGSIFDTFIFLVFGNENKWVGYIEGAGGITILIVAIPVGIAVDFWDPSEIGVSASGAIFTDSLRQSERIKFFTRRGIVGAFAYSTGPLLSWIYFAFFGDEWKLSIVRVPLTLAIIVFGPLGSLILLLYRNVLPHTVNAEQFHDVHE</sequence>
<feature type="transmembrane region" description="Helical" evidence="1">
    <location>
        <begin position="249"/>
        <end position="279"/>
    </location>
</feature>
<dbReference type="PANTHER" id="PTHR23525">
    <property type="entry name" value="TRANSPORTER, PUTATIVE-RELATED"/>
    <property type="match status" value="1"/>
</dbReference>